<keyword evidence="3" id="KW-1185">Reference proteome</keyword>
<comment type="caution">
    <text evidence="2">The sequence shown here is derived from an EMBL/GenBank/DDBJ whole genome shotgun (WGS) entry which is preliminary data.</text>
</comment>
<dbReference type="Proteomes" id="UP001596042">
    <property type="component" value="Unassembled WGS sequence"/>
</dbReference>
<dbReference type="SUPFAM" id="SSF54637">
    <property type="entry name" value="Thioesterase/thiol ester dehydrase-isomerase"/>
    <property type="match status" value="1"/>
</dbReference>
<dbReference type="InterPro" id="IPR029069">
    <property type="entry name" value="HotDog_dom_sf"/>
</dbReference>
<sequence length="165" mass="18472">MDASNAAGKDTLNVGPNALFFDQFVVGDEWKSPRRTITEADIVMFAGLTGDYNPVHTDEEFARQTPFGTRILHGPAVFAIATGLEFRLGLKEGTAIAFLGMTWDLKAPVKINDTIHVYQRVESVRPTKNPARGIVTFWVEVRNQHDEVCQQGEWKVMFHARPNQA</sequence>
<evidence type="ECO:0000313" key="2">
    <source>
        <dbReference type="EMBL" id="MFC4625210.1"/>
    </source>
</evidence>
<gene>
    <name evidence="2" type="ORF">ACFO1V_08245</name>
</gene>
<dbReference type="Pfam" id="PF01575">
    <property type="entry name" value="MaoC_dehydratas"/>
    <property type="match status" value="1"/>
</dbReference>
<dbReference type="PANTHER" id="PTHR43664:SF1">
    <property type="entry name" value="BETA-METHYLMALYL-COA DEHYDRATASE"/>
    <property type="match status" value="1"/>
</dbReference>
<dbReference type="RefSeq" id="WP_374829544.1">
    <property type="nucleotide sequence ID" value="NZ_JBHEEZ010000001.1"/>
</dbReference>
<evidence type="ECO:0000313" key="3">
    <source>
        <dbReference type="Proteomes" id="UP001596042"/>
    </source>
</evidence>
<dbReference type="InterPro" id="IPR052342">
    <property type="entry name" value="MCH/BMMD"/>
</dbReference>
<reference evidence="3" key="1">
    <citation type="journal article" date="2019" name="Int. J. Syst. Evol. Microbiol.">
        <title>The Global Catalogue of Microorganisms (GCM) 10K type strain sequencing project: providing services to taxonomists for standard genome sequencing and annotation.</title>
        <authorList>
            <consortium name="The Broad Institute Genomics Platform"/>
            <consortium name="The Broad Institute Genome Sequencing Center for Infectious Disease"/>
            <person name="Wu L."/>
            <person name="Ma J."/>
        </authorList>
    </citation>
    <scope>NUCLEOTIDE SEQUENCE [LARGE SCALE GENOMIC DNA]</scope>
    <source>
        <strain evidence="3">CGMCC 1.15731</strain>
    </source>
</reference>
<accession>A0ABV9H7X6</accession>
<proteinExistence type="predicted"/>
<protein>
    <submittedName>
        <fullName evidence="2">MaoC/PaaZ C-terminal domain-containing protein</fullName>
    </submittedName>
</protein>
<dbReference type="InterPro" id="IPR002539">
    <property type="entry name" value="MaoC-like_dom"/>
</dbReference>
<feature type="domain" description="MaoC-like" evidence="1">
    <location>
        <begin position="29"/>
        <end position="136"/>
    </location>
</feature>
<name>A0ABV9H7X6_9HYPH</name>
<evidence type="ECO:0000259" key="1">
    <source>
        <dbReference type="Pfam" id="PF01575"/>
    </source>
</evidence>
<organism evidence="2 3">
    <name type="scientific">Daeguia caeni</name>
    <dbReference type="NCBI Taxonomy" id="439612"/>
    <lineage>
        <taxon>Bacteria</taxon>
        <taxon>Pseudomonadati</taxon>
        <taxon>Pseudomonadota</taxon>
        <taxon>Alphaproteobacteria</taxon>
        <taxon>Hyphomicrobiales</taxon>
        <taxon>Brucellaceae</taxon>
        <taxon>Daeguia</taxon>
    </lineage>
</organism>
<dbReference type="PANTHER" id="PTHR43664">
    <property type="entry name" value="MONOAMINE OXIDASE-RELATED"/>
    <property type="match status" value="1"/>
</dbReference>
<dbReference type="Gene3D" id="3.10.129.10">
    <property type="entry name" value="Hotdog Thioesterase"/>
    <property type="match status" value="1"/>
</dbReference>
<dbReference type="EMBL" id="JBHSEL010000053">
    <property type="protein sequence ID" value="MFC4625210.1"/>
    <property type="molecule type" value="Genomic_DNA"/>
</dbReference>